<organism evidence="1">
    <name type="scientific">Rhizophora mucronata</name>
    <name type="common">Asiatic mangrove</name>
    <dbReference type="NCBI Taxonomy" id="61149"/>
    <lineage>
        <taxon>Eukaryota</taxon>
        <taxon>Viridiplantae</taxon>
        <taxon>Streptophyta</taxon>
        <taxon>Embryophyta</taxon>
        <taxon>Tracheophyta</taxon>
        <taxon>Spermatophyta</taxon>
        <taxon>Magnoliopsida</taxon>
        <taxon>eudicotyledons</taxon>
        <taxon>Gunneridae</taxon>
        <taxon>Pentapetalae</taxon>
        <taxon>rosids</taxon>
        <taxon>fabids</taxon>
        <taxon>Malpighiales</taxon>
        <taxon>Rhizophoraceae</taxon>
        <taxon>Rhizophora</taxon>
    </lineage>
</organism>
<accession>A0A2P2NEY4</accession>
<name>A0A2P2NEY4_RHIMU</name>
<dbReference type="AlphaFoldDB" id="A0A2P2NEY4"/>
<sequence>MRVWSEICFINTNGLP</sequence>
<evidence type="ECO:0000313" key="1">
    <source>
        <dbReference type="EMBL" id="MBX41046.1"/>
    </source>
</evidence>
<reference evidence="1" key="1">
    <citation type="submission" date="2018-02" db="EMBL/GenBank/DDBJ databases">
        <title>Rhizophora mucronata_Transcriptome.</title>
        <authorList>
            <person name="Meera S.P."/>
            <person name="Sreeshan A."/>
            <person name="Augustine A."/>
        </authorList>
    </citation>
    <scope>NUCLEOTIDE SEQUENCE</scope>
    <source>
        <tissue evidence="1">Leaf</tissue>
    </source>
</reference>
<protein>
    <submittedName>
        <fullName evidence="1">Uncharacterized protein</fullName>
    </submittedName>
</protein>
<dbReference type="EMBL" id="GGEC01060562">
    <property type="protein sequence ID" value="MBX41046.1"/>
    <property type="molecule type" value="Transcribed_RNA"/>
</dbReference>
<proteinExistence type="predicted"/>